<evidence type="ECO:0000313" key="7">
    <source>
        <dbReference type="EMBL" id="AHD03623.1"/>
    </source>
</evidence>
<dbReference type="GO" id="GO:0055085">
    <property type="term" value="P:transmembrane transport"/>
    <property type="evidence" value="ECO:0007669"/>
    <property type="project" value="InterPro"/>
</dbReference>
<dbReference type="GO" id="GO:0042597">
    <property type="term" value="C:periplasmic space"/>
    <property type="evidence" value="ECO:0007669"/>
    <property type="project" value="UniProtKB-SubCell"/>
</dbReference>
<accession>V9W0D6</accession>
<dbReference type="PANTHER" id="PTHR33376:SF7">
    <property type="entry name" value="C4-DICARBOXYLATE-BINDING PROTEIN DCTB"/>
    <property type="match status" value="1"/>
</dbReference>
<evidence type="ECO:0000256" key="2">
    <source>
        <dbReference type="ARBA" id="ARBA00009023"/>
    </source>
</evidence>
<dbReference type="NCBIfam" id="NF037995">
    <property type="entry name" value="TRAP_S1"/>
    <property type="match status" value="1"/>
</dbReference>
<evidence type="ECO:0000256" key="6">
    <source>
        <dbReference type="SAM" id="SignalP"/>
    </source>
</evidence>
<dbReference type="PANTHER" id="PTHR33376">
    <property type="match status" value="1"/>
</dbReference>
<dbReference type="HOGENOM" id="CLU_036176_1_2_5"/>
<proteinExistence type="inferred from homology"/>
<reference evidence="7 8" key="1">
    <citation type="submission" date="2013-09" db="EMBL/GenBank/DDBJ databases">
        <authorList>
            <consortium name="DOE Joint Genome Institute"/>
            <person name="Klenk H.-P."/>
            <person name="Huntemann M."/>
            <person name="Han J."/>
            <person name="Chen A."/>
            <person name="Kyrpides N."/>
            <person name="Mavromatis K."/>
            <person name="Markowitz V."/>
            <person name="Palaniappan K."/>
            <person name="Ivanova N."/>
            <person name="Schaumberg A."/>
            <person name="Pati A."/>
            <person name="Liolios K."/>
            <person name="Nordberg H.P."/>
            <person name="Cantor M.N."/>
            <person name="Hua S.X."/>
            <person name="Woyke T."/>
        </authorList>
    </citation>
    <scope>NUCLEOTIDE SEQUENCE [LARGE SCALE GENOMIC DNA]</scope>
    <source>
        <strain evidence="7 8">DSM 14336</strain>
        <plasmid evidence="8">2</plasmid>
    </source>
</reference>
<dbReference type="KEGG" id="lmd:METH_22605"/>
<dbReference type="AlphaFoldDB" id="V9W0D6"/>
<dbReference type="InterPro" id="IPR038404">
    <property type="entry name" value="TRAP_DctP_sf"/>
</dbReference>
<feature type="chain" id="PRO_5004783063" evidence="6">
    <location>
        <begin position="37"/>
        <end position="342"/>
    </location>
</feature>
<feature type="signal peptide" evidence="6">
    <location>
        <begin position="1"/>
        <end position="36"/>
    </location>
</feature>
<dbReference type="InterPro" id="IPR018389">
    <property type="entry name" value="DctP_fam"/>
</dbReference>
<keyword evidence="8" id="KW-1185">Reference proteome</keyword>
<dbReference type="Proteomes" id="UP000018780">
    <property type="component" value="Plasmid unnamed2"/>
</dbReference>
<gene>
    <name evidence="7" type="ORF">METH_22605</name>
</gene>
<geneLocation type="plasmid" evidence="8">
    <name>2</name>
</geneLocation>
<comment type="similarity">
    <text evidence="2">Belongs to the bacterial solute-binding protein 7 family.</text>
</comment>
<evidence type="ECO:0000313" key="8">
    <source>
        <dbReference type="Proteomes" id="UP000018780"/>
    </source>
</evidence>
<keyword evidence="7" id="KW-0614">Plasmid</keyword>
<keyword evidence="5" id="KW-0574">Periplasm</keyword>
<evidence type="ECO:0000256" key="5">
    <source>
        <dbReference type="ARBA" id="ARBA00022764"/>
    </source>
</evidence>
<dbReference type="EMBL" id="CP006775">
    <property type="protein sequence ID" value="AHD03623.1"/>
    <property type="molecule type" value="Genomic_DNA"/>
</dbReference>
<dbReference type="Gene3D" id="3.40.190.170">
    <property type="entry name" value="Bacterial extracellular solute-binding protein, family 7"/>
    <property type="match status" value="1"/>
</dbReference>
<dbReference type="Pfam" id="PF03480">
    <property type="entry name" value="DctP"/>
    <property type="match status" value="1"/>
</dbReference>
<evidence type="ECO:0000256" key="4">
    <source>
        <dbReference type="ARBA" id="ARBA00022729"/>
    </source>
</evidence>
<sequence length="342" mass="38437">MRADNRMWHQTEKVMFMNWILKSAAAIVLLATQAAAGTTLKFATDSGAEGSPSGNALKRWAELIEEGSDGEIDVRVFYQNQLGGQLELFDLFVAGEVDMLLSWPSTSYDKRIGLLYTPYMVTSWEEAFEAYKPGGWANETLNDAFAGLGIRYYGAWPEGFAGVATRGGYALDLESADGMKVRTPPFFPMPQTLQAMGYQTAAIDWSEVFTSIQTGVVDGDAGNVIYWDYEYFRDVLDYYVRTKHVFVTGSLIANAQSMEGLSQEHQDLVRDSAITVMQERFETARADDEKYVRMAVESGMEYFELTDEQLQPMVEKVRAEVWPQLEADLGPEILSKMREHAK</sequence>
<keyword evidence="4 6" id="KW-0732">Signal</keyword>
<comment type="subcellular location">
    <subcellularLocation>
        <location evidence="1">Periplasm</location>
    </subcellularLocation>
</comment>
<evidence type="ECO:0000256" key="3">
    <source>
        <dbReference type="ARBA" id="ARBA00022448"/>
    </source>
</evidence>
<name>V9W0D6_9RHOB</name>
<organism evidence="7 8">
    <name type="scientific">Leisingera methylohalidivorans DSM 14336</name>
    <dbReference type="NCBI Taxonomy" id="999552"/>
    <lineage>
        <taxon>Bacteria</taxon>
        <taxon>Pseudomonadati</taxon>
        <taxon>Pseudomonadota</taxon>
        <taxon>Alphaproteobacteria</taxon>
        <taxon>Rhodobacterales</taxon>
        <taxon>Roseobacteraceae</taxon>
        <taxon>Leisingera</taxon>
    </lineage>
</organism>
<keyword evidence="3" id="KW-0813">Transport</keyword>
<dbReference type="PATRIC" id="fig|999552.6.peg.4468"/>
<evidence type="ECO:0000256" key="1">
    <source>
        <dbReference type="ARBA" id="ARBA00004418"/>
    </source>
</evidence>
<protein>
    <submittedName>
        <fullName evidence="7">C4-dicarboxylate ABC transporter substrate-binding protein</fullName>
    </submittedName>
</protein>